<organism evidence="7 8">
    <name type="scientific">Jeotgalibaca ciconiae</name>
    <dbReference type="NCBI Taxonomy" id="2496265"/>
    <lineage>
        <taxon>Bacteria</taxon>
        <taxon>Bacillati</taxon>
        <taxon>Bacillota</taxon>
        <taxon>Bacilli</taxon>
        <taxon>Lactobacillales</taxon>
        <taxon>Carnobacteriaceae</taxon>
        <taxon>Jeotgalibaca</taxon>
    </lineage>
</organism>
<evidence type="ECO:0000256" key="2">
    <source>
        <dbReference type="ARBA" id="ARBA00022723"/>
    </source>
</evidence>
<dbReference type="EMBL" id="CP034465">
    <property type="protein sequence ID" value="AZP03294.1"/>
    <property type="molecule type" value="Genomic_DNA"/>
</dbReference>
<dbReference type="Proteomes" id="UP000273326">
    <property type="component" value="Chromosome"/>
</dbReference>
<dbReference type="Pfam" id="PF00465">
    <property type="entry name" value="Fe-ADH"/>
    <property type="match status" value="1"/>
</dbReference>
<accession>A0A3Q9BJH9</accession>
<feature type="binding site" evidence="4">
    <location>
        <position position="295"/>
    </location>
    <ligand>
        <name>glycerol</name>
        <dbReference type="ChEBI" id="CHEBI:17754"/>
    </ligand>
</feature>
<dbReference type="OrthoDB" id="5198708at2"/>
<proteinExistence type="inferred from homology"/>
<feature type="binding site" evidence="5">
    <location>
        <begin position="138"/>
        <end position="141"/>
    </location>
    <ligand>
        <name>NAD(+)</name>
        <dbReference type="ChEBI" id="CHEBI:57540"/>
    </ligand>
</feature>
<comment type="cofactor">
    <cofactor evidence="4">
        <name>Zn(2+)</name>
        <dbReference type="ChEBI" id="CHEBI:29105"/>
    </cofactor>
    <text evidence="4">Binds 1 zinc ion per subunit.</text>
</comment>
<dbReference type="PANTHER" id="PTHR43616">
    <property type="entry name" value="GLYCEROL DEHYDROGENASE"/>
    <property type="match status" value="1"/>
</dbReference>
<dbReference type="SUPFAM" id="SSF56796">
    <property type="entry name" value="Dehydroquinate synthase-like"/>
    <property type="match status" value="1"/>
</dbReference>
<keyword evidence="3" id="KW-0560">Oxidoreductase</keyword>
<gene>
    <name evidence="7" type="ORF">EJN90_00655</name>
</gene>
<dbReference type="GO" id="GO:0046872">
    <property type="term" value="F:metal ion binding"/>
    <property type="evidence" value="ECO:0007669"/>
    <property type="project" value="UniProtKB-KW"/>
</dbReference>
<evidence type="ECO:0000256" key="4">
    <source>
        <dbReference type="PIRSR" id="PIRSR000112-1"/>
    </source>
</evidence>
<comment type="similarity">
    <text evidence="1">Belongs to the iron-containing alcohol dehydrogenase family.</text>
</comment>
<dbReference type="CDD" id="cd08172">
    <property type="entry name" value="GlyDH-like"/>
    <property type="match status" value="1"/>
</dbReference>
<dbReference type="PIRSF" id="PIRSF000112">
    <property type="entry name" value="Glycerol_dehydrogenase"/>
    <property type="match status" value="1"/>
</dbReference>
<feature type="domain" description="Alcohol dehydrogenase iron-type/glycerol dehydrogenase GldA" evidence="6">
    <location>
        <begin position="29"/>
        <end position="157"/>
    </location>
</feature>
<dbReference type="Gene3D" id="1.20.1090.10">
    <property type="entry name" value="Dehydroquinate synthase-like - alpha domain"/>
    <property type="match status" value="1"/>
</dbReference>
<dbReference type="AlphaFoldDB" id="A0A3Q9BJH9"/>
<keyword evidence="5" id="KW-0520">NAD</keyword>
<protein>
    <submittedName>
        <fullName evidence="7">Iron-containing alcohol dehydrogenase family protein</fullName>
    </submittedName>
</protein>
<dbReference type="KEGG" id="jeh:EJN90_00655"/>
<dbReference type="InterPro" id="IPR018211">
    <property type="entry name" value="ADH_Fe_CS"/>
</dbReference>
<evidence type="ECO:0000256" key="5">
    <source>
        <dbReference type="PIRSR" id="PIRSR000112-3"/>
    </source>
</evidence>
<name>A0A3Q9BJH9_9LACT</name>
<evidence type="ECO:0000313" key="7">
    <source>
        <dbReference type="EMBL" id="AZP03294.1"/>
    </source>
</evidence>
<dbReference type="PROSITE" id="PS00913">
    <property type="entry name" value="ADH_IRON_1"/>
    <property type="match status" value="1"/>
</dbReference>
<keyword evidence="2 4" id="KW-0479">Metal-binding</keyword>
<evidence type="ECO:0000259" key="6">
    <source>
        <dbReference type="Pfam" id="PF00465"/>
    </source>
</evidence>
<evidence type="ECO:0000313" key="8">
    <source>
        <dbReference type="Proteomes" id="UP000273326"/>
    </source>
</evidence>
<keyword evidence="4" id="KW-0862">Zinc</keyword>
<dbReference type="InterPro" id="IPR001670">
    <property type="entry name" value="ADH_Fe/GldA"/>
</dbReference>
<dbReference type="Gene3D" id="3.40.50.1970">
    <property type="match status" value="1"/>
</dbReference>
<feature type="binding site" evidence="5">
    <location>
        <position position="147"/>
    </location>
    <ligand>
        <name>NAD(+)</name>
        <dbReference type="ChEBI" id="CHEBI:57540"/>
    </ligand>
</feature>
<feature type="binding site" evidence="5">
    <location>
        <begin position="115"/>
        <end position="119"/>
    </location>
    <ligand>
        <name>NAD(+)</name>
        <dbReference type="ChEBI" id="CHEBI:57540"/>
    </ligand>
</feature>
<sequence>MNYTIKLSRGGMQNMQNNHFFSSTVRVGPQQYICEEGVLESLPDHLRQLDSSNILIIHGKESWKKARNYLKNIYRSNFSIHEFLFSGECTETSIDQLKELIMESGVDTVIGVGGGKIMDAVKYAAYLADRRPFILIPTLASNCAPWTPVSVLYHADGSFDRLDVLPAQASLLLVEPRLIIDAPREYFIAGMADTLAKWYESEEILAQSVFKESPILTMARAAAKLCQTTILEKGQQALADLEQGRLSEEFRSVSEVIISISGMVGGLGDDLARTTIAHEIHDAVTIYPESHQFLHGHKVGYGILVQLAVENKWNEITKLQSFYRSLGIPTSLFDMGLSHLTESEIDFIAIQASKPELPVHHLPYPVNTAIIASAIHKLEAF</sequence>
<dbReference type="InterPro" id="IPR016205">
    <property type="entry name" value="Glycerol_DH"/>
</dbReference>
<keyword evidence="8" id="KW-1185">Reference proteome</keyword>
<feature type="binding site" evidence="5">
    <location>
        <position position="153"/>
    </location>
    <ligand>
        <name>NAD(+)</name>
        <dbReference type="ChEBI" id="CHEBI:57540"/>
    </ligand>
</feature>
<dbReference type="PANTHER" id="PTHR43616:SF3">
    <property type="entry name" value="HYDROXYCARBOXYLATE DEHYDROGENASE A"/>
    <property type="match status" value="1"/>
</dbReference>
<evidence type="ECO:0000256" key="1">
    <source>
        <dbReference type="ARBA" id="ARBA00007358"/>
    </source>
</evidence>
<evidence type="ECO:0000256" key="3">
    <source>
        <dbReference type="ARBA" id="ARBA00023002"/>
    </source>
</evidence>
<feature type="binding site" evidence="4">
    <location>
        <position position="278"/>
    </location>
    <ligand>
        <name>glycerol</name>
        <dbReference type="ChEBI" id="CHEBI:17754"/>
    </ligand>
</feature>
<reference evidence="8" key="1">
    <citation type="submission" date="2018-12" db="EMBL/GenBank/DDBJ databases">
        <title>Complete genome sequencing of Jeotgalibaca sp. H21T32.</title>
        <authorList>
            <person name="Bae J.-W."/>
            <person name="Lee S.-Y."/>
        </authorList>
    </citation>
    <scope>NUCLEOTIDE SEQUENCE [LARGE SCALE GENOMIC DNA]</scope>
    <source>
        <strain evidence="8">H21T32</strain>
    </source>
</reference>
<feature type="binding site" evidence="4">
    <location>
        <position position="193"/>
    </location>
    <ligand>
        <name>glycerol</name>
        <dbReference type="ChEBI" id="CHEBI:17754"/>
    </ligand>
</feature>
<dbReference type="GO" id="GO:0016614">
    <property type="term" value="F:oxidoreductase activity, acting on CH-OH group of donors"/>
    <property type="evidence" value="ECO:0007669"/>
    <property type="project" value="InterPro"/>
</dbReference>